<protein>
    <recommendedName>
        <fullName evidence="4">DUF4412 domain-containing protein</fullName>
    </recommendedName>
</protein>
<gene>
    <name evidence="2" type="ORF">F130042H8_12270</name>
</gene>
<evidence type="ECO:0008006" key="4">
    <source>
        <dbReference type="Google" id="ProtNLM"/>
    </source>
</evidence>
<proteinExistence type="predicted"/>
<dbReference type="InterPro" id="IPR046720">
    <property type="entry name" value="DUF6612"/>
</dbReference>
<dbReference type="EMBL" id="BAABXL010000001">
    <property type="protein sequence ID" value="GAA6268167.1"/>
    <property type="molecule type" value="Genomic_DNA"/>
</dbReference>
<name>A0ABQ0AVV3_9FIRM</name>
<feature type="chain" id="PRO_5045865182" description="DUF4412 domain-containing protein" evidence="1">
    <location>
        <begin position="25"/>
        <end position="276"/>
    </location>
</feature>
<sequence length="276" mass="30762">MRKMKRFAAVLLSAALLCPMTAYADNSDDARALYHQVEEKQKALTDMNAFADFKISVGGDMLEEAGIDSMNMRMEMNMKMNHMTDPQQMKYMVYARTTMDGLQEPVIMSAYYQDGWYYVDTMGQKIKMPMDVSAITEQTKVSTLTFDEDDLLSNFRLWDEGENKVVGFVIEDDKMNEYIQTVLSAAGMSGLTDLSGLDISDIQCEYVVDPAGNCVKMRMKLDMSVTDQGQTVTMKMDGDIGIADPGQPVEVPSVQDPASYQDMAAYLGENTQAAGQ</sequence>
<dbReference type="RefSeq" id="WP_178302694.1">
    <property type="nucleotide sequence ID" value="NZ_BAABXL010000001.1"/>
</dbReference>
<feature type="signal peptide" evidence="1">
    <location>
        <begin position="1"/>
        <end position="24"/>
    </location>
</feature>
<comment type="caution">
    <text evidence="2">The sequence shown here is derived from an EMBL/GenBank/DDBJ whole genome shotgun (WGS) entry which is preliminary data.</text>
</comment>
<keyword evidence="3" id="KW-1185">Reference proteome</keyword>
<dbReference type="Proteomes" id="UP001600894">
    <property type="component" value="Unassembled WGS sequence"/>
</dbReference>
<evidence type="ECO:0000256" key="1">
    <source>
        <dbReference type="SAM" id="SignalP"/>
    </source>
</evidence>
<accession>A0ABQ0AVV3</accession>
<dbReference type="Pfam" id="PF20316">
    <property type="entry name" value="DUF6612"/>
    <property type="match status" value="1"/>
</dbReference>
<evidence type="ECO:0000313" key="3">
    <source>
        <dbReference type="Proteomes" id="UP001600894"/>
    </source>
</evidence>
<evidence type="ECO:0000313" key="2">
    <source>
        <dbReference type="EMBL" id="GAA6268167.1"/>
    </source>
</evidence>
<organism evidence="2 3">
    <name type="scientific">Enterocloster alcoholdehydrogenati</name>
    <dbReference type="NCBI Taxonomy" id="2547410"/>
    <lineage>
        <taxon>Bacteria</taxon>
        <taxon>Bacillati</taxon>
        <taxon>Bacillota</taxon>
        <taxon>Clostridia</taxon>
        <taxon>Lachnospirales</taxon>
        <taxon>Lachnospiraceae</taxon>
        <taxon>Enterocloster</taxon>
    </lineage>
</organism>
<reference evidence="2 3" key="1">
    <citation type="submission" date="2024-04" db="EMBL/GenBank/DDBJ databases">
        <title>Defined microbial consortia suppress multidrug-resistant proinflammatory Enterobacteriaceae via ecological control.</title>
        <authorList>
            <person name="Furuichi M."/>
            <person name="Kawaguchi T."/>
            <person name="Pust M."/>
            <person name="Yasuma K."/>
            <person name="Plichta D."/>
            <person name="Hasegawa N."/>
            <person name="Ohya T."/>
            <person name="Bhattarai S."/>
            <person name="Sasajima S."/>
            <person name="Aoto Y."/>
            <person name="Tuganbaev T."/>
            <person name="Yaginuma M."/>
            <person name="Ueda M."/>
            <person name="Okahashi N."/>
            <person name="Amafuji K."/>
            <person name="Kiridooshi Y."/>
            <person name="Sugita K."/>
            <person name="Strazar M."/>
            <person name="Skelly A."/>
            <person name="Suda W."/>
            <person name="Hattori M."/>
            <person name="Nakamoto N."/>
            <person name="Caballero S."/>
            <person name="Norman J."/>
            <person name="Olle B."/>
            <person name="Tanoue T."/>
            <person name="Arita M."/>
            <person name="Bucci V."/>
            <person name="Atarashi K."/>
            <person name="Xavier R."/>
            <person name="Honda K."/>
        </authorList>
    </citation>
    <scope>NUCLEOTIDE SEQUENCE [LARGE SCALE GENOMIC DNA]</scope>
    <source>
        <strain evidence="3">f13</strain>
    </source>
</reference>
<keyword evidence="1" id="KW-0732">Signal</keyword>